<feature type="region of interest" description="Disordered" evidence="6">
    <location>
        <begin position="973"/>
        <end position="1020"/>
    </location>
</feature>
<keyword evidence="3 5" id="KW-0808">Transferase</keyword>
<dbReference type="Gene3D" id="1.20.120.1760">
    <property type="match status" value="1"/>
</dbReference>
<name>A7F2M6_SCLS1</name>
<evidence type="ECO:0000256" key="1">
    <source>
        <dbReference type="ARBA" id="ARBA00004370"/>
    </source>
</evidence>
<dbReference type="KEGG" id="ssl:SS1G_12174"/>
<feature type="compositionally biased region" description="Low complexity" evidence="6">
    <location>
        <begin position="757"/>
        <end position="768"/>
    </location>
</feature>
<dbReference type="InParanoid" id="A7F2M6"/>
<evidence type="ECO:0008006" key="10">
    <source>
        <dbReference type="Google" id="ProtNLM"/>
    </source>
</evidence>
<evidence type="ECO:0000256" key="6">
    <source>
        <dbReference type="SAM" id="MobiDB-lite"/>
    </source>
</evidence>
<gene>
    <name evidence="8" type="ORF">SS1G_12174</name>
</gene>
<dbReference type="Pfam" id="PF01066">
    <property type="entry name" value="CDP-OH_P_transf"/>
    <property type="match status" value="1"/>
</dbReference>
<dbReference type="GO" id="GO:0016020">
    <property type="term" value="C:membrane"/>
    <property type="evidence" value="ECO:0007669"/>
    <property type="project" value="UniProtKB-SubCell"/>
</dbReference>
<feature type="transmembrane region" description="Helical" evidence="7">
    <location>
        <begin position="1530"/>
        <end position="1550"/>
    </location>
</feature>
<protein>
    <recommendedName>
        <fullName evidence="10">CDP-alcohol phosphatidyltransferase</fullName>
    </recommendedName>
</protein>
<feature type="region of interest" description="Disordered" evidence="6">
    <location>
        <begin position="169"/>
        <end position="311"/>
    </location>
</feature>
<feature type="region of interest" description="Disordered" evidence="6">
    <location>
        <begin position="127"/>
        <end position="157"/>
    </location>
</feature>
<feature type="compositionally biased region" description="Basic and acidic residues" evidence="6">
    <location>
        <begin position="209"/>
        <end position="237"/>
    </location>
</feature>
<feature type="compositionally biased region" description="Basic and acidic residues" evidence="6">
    <location>
        <begin position="632"/>
        <end position="645"/>
    </location>
</feature>
<dbReference type="GeneID" id="5483121"/>
<feature type="compositionally biased region" description="Basic and acidic residues" evidence="6">
    <location>
        <begin position="176"/>
        <end position="189"/>
    </location>
</feature>
<feature type="region of interest" description="Disordered" evidence="6">
    <location>
        <begin position="620"/>
        <end position="653"/>
    </location>
</feature>
<reference evidence="9" key="1">
    <citation type="journal article" date="2011" name="PLoS Genet.">
        <title>Genomic analysis of the necrotrophic fungal pathogens Sclerotinia sclerotiorum and Botrytis cinerea.</title>
        <authorList>
            <person name="Amselem J."/>
            <person name="Cuomo C.A."/>
            <person name="van Kan J.A."/>
            <person name="Viaud M."/>
            <person name="Benito E.P."/>
            <person name="Couloux A."/>
            <person name="Coutinho P.M."/>
            <person name="de Vries R.P."/>
            <person name="Dyer P.S."/>
            <person name="Fillinger S."/>
            <person name="Fournier E."/>
            <person name="Gout L."/>
            <person name="Hahn M."/>
            <person name="Kohn L."/>
            <person name="Lapalu N."/>
            <person name="Plummer K.M."/>
            <person name="Pradier J.M."/>
            <person name="Quevillon E."/>
            <person name="Sharon A."/>
            <person name="Simon A."/>
            <person name="ten Have A."/>
            <person name="Tudzynski B."/>
            <person name="Tudzynski P."/>
            <person name="Wincker P."/>
            <person name="Andrew M."/>
            <person name="Anthouard V."/>
            <person name="Beever R.E."/>
            <person name="Beffa R."/>
            <person name="Benoit I."/>
            <person name="Bouzid O."/>
            <person name="Brault B."/>
            <person name="Chen Z."/>
            <person name="Choquer M."/>
            <person name="Collemare J."/>
            <person name="Cotton P."/>
            <person name="Danchin E.G."/>
            <person name="Da Silva C."/>
            <person name="Gautier A."/>
            <person name="Giraud C."/>
            <person name="Giraud T."/>
            <person name="Gonzalez C."/>
            <person name="Grossetete S."/>
            <person name="Guldener U."/>
            <person name="Henrissat B."/>
            <person name="Howlett B.J."/>
            <person name="Kodira C."/>
            <person name="Kretschmer M."/>
            <person name="Lappartient A."/>
            <person name="Leroch M."/>
            <person name="Levis C."/>
            <person name="Mauceli E."/>
            <person name="Neuveglise C."/>
            <person name="Oeser B."/>
            <person name="Pearson M."/>
            <person name="Poulain J."/>
            <person name="Poussereau N."/>
            <person name="Quesneville H."/>
            <person name="Rascle C."/>
            <person name="Schumacher J."/>
            <person name="Segurens B."/>
            <person name="Sexton A."/>
            <person name="Silva E."/>
            <person name="Sirven C."/>
            <person name="Soanes D.M."/>
            <person name="Talbot N.J."/>
            <person name="Templeton M."/>
            <person name="Yandava C."/>
            <person name="Yarden O."/>
            <person name="Zeng Q."/>
            <person name="Rollins J.A."/>
            <person name="Lebrun M.H."/>
            <person name="Dickman M."/>
        </authorList>
    </citation>
    <scope>NUCLEOTIDE SEQUENCE [LARGE SCALE GENOMIC DNA]</scope>
    <source>
        <strain evidence="9">ATCC 18683 / 1980 / Ss-1</strain>
    </source>
</reference>
<feature type="compositionally biased region" description="Polar residues" evidence="6">
    <location>
        <begin position="976"/>
        <end position="987"/>
    </location>
</feature>
<evidence type="ECO:0000313" key="9">
    <source>
        <dbReference type="Proteomes" id="UP000001312"/>
    </source>
</evidence>
<feature type="region of interest" description="Disordered" evidence="6">
    <location>
        <begin position="546"/>
        <end position="585"/>
    </location>
</feature>
<keyword evidence="7" id="KW-1133">Transmembrane helix</keyword>
<feature type="transmembrane region" description="Helical" evidence="7">
    <location>
        <begin position="1590"/>
        <end position="1609"/>
    </location>
</feature>
<comment type="similarity">
    <text evidence="2 5">Belongs to the CDP-alcohol phosphatidyltransferase class-I family.</text>
</comment>
<evidence type="ECO:0000256" key="3">
    <source>
        <dbReference type="ARBA" id="ARBA00022679"/>
    </source>
</evidence>
<dbReference type="eggNOG" id="KOG2877">
    <property type="taxonomic scope" value="Eukaryota"/>
</dbReference>
<evidence type="ECO:0000313" key="8">
    <source>
        <dbReference type="EMBL" id="EDN95968.1"/>
    </source>
</evidence>
<feature type="region of interest" description="Disordered" evidence="6">
    <location>
        <begin position="750"/>
        <end position="788"/>
    </location>
</feature>
<dbReference type="GO" id="GO:0008654">
    <property type="term" value="P:phospholipid biosynthetic process"/>
    <property type="evidence" value="ECO:0007669"/>
    <property type="project" value="InterPro"/>
</dbReference>
<feature type="region of interest" description="Disordered" evidence="6">
    <location>
        <begin position="1632"/>
        <end position="1662"/>
    </location>
</feature>
<feature type="transmembrane region" description="Helical" evidence="7">
    <location>
        <begin position="1347"/>
        <end position="1365"/>
    </location>
</feature>
<feature type="compositionally biased region" description="Polar residues" evidence="6">
    <location>
        <begin position="298"/>
        <end position="309"/>
    </location>
</feature>
<dbReference type="InterPro" id="IPR000462">
    <property type="entry name" value="CDP-OH_P_trans"/>
</dbReference>
<keyword evidence="7" id="KW-0812">Transmembrane</keyword>
<comment type="subcellular location">
    <subcellularLocation>
        <location evidence="1">Membrane</location>
    </subcellularLocation>
</comment>
<evidence type="ECO:0000256" key="2">
    <source>
        <dbReference type="ARBA" id="ARBA00010441"/>
    </source>
</evidence>
<sequence length="1662" mass="185872">MSHPVVGFADLPNSKWPSKNPYRQQPDSSNDPRSRSTSQDVEFPSSSSKPAPVRAVFHDLHTAHSSITSGKKRTSSGRRAISHNLFEPPERCDSIPLQKIERKRGTNVESFLQNIPLPPPPAALFGGRYGSDTENSTPVPRSRSQRRSSIVKGEPGSLLSNIKTALATISSPITPDTKDEEDKTSHWPKENPNIPKGTFGKKSSGYMELLKENDERGPYTPEARKQGRGGNDEDKSSIRYQGNDFSIYHSKLGEAPSGSLPPSSNDGDSLGDLTRKKSYNPARHSLYTPYQGEIQSPIRKSSSDTTPQRHSYDIQRATSTVGNIYKHYLHSSGRGFESDSEEEVDEESPLRGDIAAKSSNHQNYFNEFDLDTRLDSGEMLPPALNIKKQRKVVRVRGESNGQPPTRTLPEVPILAVPTIAPSISQGIGQTSSYGDTHKLLELTQTTTKAGSRKALIQRTNSVNSDGDDSEADIAAQLHVPSFPFATPKVQPTPKVIISPADDPSVYGDDPHWTDPVILRQPLEREVSKALRRASGYSVYSMESVSTSFTGQNEHPRPQRPGLNFSRKLNVEDTPPSDSGSLSTEQREFVAQAQAFYDRGAIAPNWVTAQHQNVVRIPISHSVNLPDSPPESPYDRPHESSEKHTTPTEAEDWETVADSAAGPFGRSKPNEPMMMGGLVNRAGSSIADNSDDGTESTEPLRIDEYGSSERIAHHPGNVEYYGDYRQRDLKKSHIPVFLPVFREHKVNGYLADSNRTRPPQNNYNYNPQPLSKAHTNPFKSPPPKMKPSRGQNHVIFPPSLHTSEESADFTSSNQGQQISSSIRGHVDERLRFDWTGDVGEPGLALGGFNDDIPPLNKKRSSSWQYVLALGEKIASPKREPMATISKNATKHKEIQIELKTAGDPKPQDHKRFIKGPPGAFYRDLHMNSKHEPRRVSLIQANRPGKFPTQNNNTKDYPTNALRPLALLASTNNAASTFESRPTVEQPSTPVRGHTHRGTQSDNTNDFIYRSPLAPPKRPSWQDLYSPHQLQEIRDAAKSDGFFESQPVLGDSARDSRGNTWKHLFENPKLSPWSQNPAHIILEARRKRNISILVLTLCNLFPPMLLLESNERREASGFSNMAEWDERWLVIICAPCFKNIRDRVDGCMGYECMGYGYTGIRYTSIWVWERGRKDRKDSATKICLPRYLSHPFKSPTYLLLFYSLGRKRIPPTTENIRDKIDSVLAVNTASASNFKDTKVLPLPVTTPKTPRVKGLRERVEDLEEMVTSMKEAAHECVSEEALVHLKSYKYSSVDKSLISNYILKHYWNGFVELLPLWIAPNMVTLLGFFFILINVIFLELFMPDLVGPGPSWLYYSFAFGLWMYSTMDNVDGKQARRTGTSSGLGELFDHGIDSLNCTLASLCETAAMGLGTSRAGIFTALIPCLPMFFSTWETYHTHTLYLGIFNGPTEGLILACTIMILSGYYGPEIWTHRITDLVGHHYFLGYHEFFGSYSVRDLWVPILVVSLFGIHVPFCVINVVKARRRDNLPVLPVFLEWTPMAVFTFSIGAWLFSPYSTLMAENRLVLFCLTMSFVFGRMTTKIILAHLTRQPFPYWTVMLTPLVGGAILGNLPRFGLPAKLEEIYRNQEMEKRLEKRGLEVNGKRTPSGSGSKSPIGMPNGKRAD</sequence>
<dbReference type="PANTHER" id="PTHR10414">
    <property type="entry name" value="ETHANOLAMINEPHOSPHOTRANSFERASE"/>
    <property type="match status" value="1"/>
</dbReference>
<dbReference type="InterPro" id="IPR048254">
    <property type="entry name" value="CDP_ALCOHOL_P_TRANSF_CS"/>
</dbReference>
<dbReference type="FunFam" id="1.20.120.1760:FF:000029">
    <property type="entry name" value="CDP-alcohol phosphatidyltransferase protein"/>
    <property type="match status" value="1"/>
</dbReference>
<evidence type="ECO:0000256" key="4">
    <source>
        <dbReference type="ARBA" id="ARBA00023136"/>
    </source>
</evidence>
<evidence type="ECO:0000256" key="7">
    <source>
        <dbReference type="SAM" id="Phobius"/>
    </source>
</evidence>
<dbReference type="RefSeq" id="XP_001587144.1">
    <property type="nucleotide sequence ID" value="XM_001587094.1"/>
</dbReference>
<dbReference type="HOGENOM" id="CLU_242106_0_0_1"/>
<dbReference type="STRING" id="665079.A7F2M6"/>
<dbReference type="PANTHER" id="PTHR10414:SF77">
    <property type="entry name" value="CDP-ALCOHOL PHOSPHATIDYLTRANSFERASE FAMILY PROTEIN"/>
    <property type="match status" value="1"/>
</dbReference>
<dbReference type="GO" id="GO:0016780">
    <property type="term" value="F:phosphotransferase activity, for other substituted phosphate groups"/>
    <property type="evidence" value="ECO:0007669"/>
    <property type="project" value="InterPro"/>
</dbReference>
<evidence type="ECO:0000256" key="5">
    <source>
        <dbReference type="RuleBase" id="RU003750"/>
    </source>
</evidence>
<feature type="compositionally biased region" description="Polar residues" evidence="6">
    <location>
        <begin position="15"/>
        <end position="49"/>
    </location>
</feature>
<feature type="transmembrane region" description="Helical" evidence="7">
    <location>
        <begin position="1311"/>
        <end position="1335"/>
    </location>
</feature>
<dbReference type="Proteomes" id="UP000001312">
    <property type="component" value="Unassembled WGS sequence"/>
</dbReference>
<dbReference type="OMA" id="PVFREHK"/>
<dbReference type="InterPro" id="IPR043130">
    <property type="entry name" value="CDP-OH_PTrfase_TM_dom"/>
</dbReference>
<accession>A7F2M6</accession>
<dbReference type="InterPro" id="IPR014472">
    <property type="entry name" value="CHOPT"/>
</dbReference>
<keyword evidence="4 7" id="KW-0472">Membrane</keyword>
<dbReference type="PROSITE" id="PS00379">
    <property type="entry name" value="CDP_ALCOHOL_P_TRANSF"/>
    <property type="match status" value="1"/>
</dbReference>
<feature type="transmembrane region" description="Helical" evidence="7">
    <location>
        <begin position="1496"/>
        <end position="1518"/>
    </location>
</feature>
<proteinExistence type="inferred from homology"/>
<organism evidence="8 9">
    <name type="scientific">Sclerotinia sclerotiorum (strain ATCC 18683 / 1980 / Ss-1)</name>
    <name type="common">White mold</name>
    <name type="synonym">Whetzelinia sclerotiorum</name>
    <dbReference type="NCBI Taxonomy" id="665079"/>
    <lineage>
        <taxon>Eukaryota</taxon>
        <taxon>Fungi</taxon>
        <taxon>Dikarya</taxon>
        <taxon>Ascomycota</taxon>
        <taxon>Pezizomycotina</taxon>
        <taxon>Leotiomycetes</taxon>
        <taxon>Helotiales</taxon>
        <taxon>Sclerotiniaceae</taxon>
        <taxon>Sclerotinia</taxon>
    </lineage>
</organism>
<dbReference type="EMBL" id="CH476639">
    <property type="protein sequence ID" value="EDN95968.1"/>
    <property type="molecule type" value="Genomic_DNA"/>
</dbReference>
<keyword evidence="9" id="KW-1185">Reference proteome</keyword>
<feature type="region of interest" description="Disordered" evidence="6">
    <location>
        <begin position="1"/>
        <end position="94"/>
    </location>
</feature>